<proteinExistence type="predicted"/>
<dbReference type="AlphaFoldDB" id="A0A9W9IFR3"/>
<reference evidence="1" key="1">
    <citation type="submission" date="2022-11" db="EMBL/GenBank/DDBJ databases">
        <authorList>
            <person name="Petersen C."/>
        </authorList>
    </citation>
    <scope>NUCLEOTIDE SEQUENCE</scope>
    <source>
        <strain evidence="1">IBT 26290</strain>
    </source>
</reference>
<dbReference type="RefSeq" id="XP_056547017.1">
    <property type="nucleotide sequence ID" value="XM_056683411.1"/>
</dbReference>
<keyword evidence="2" id="KW-1185">Reference proteome</keyword>
<sequence length="95" mass="10515">MPASGLVPSGNASPRQKFCCLYAATHYCHLCWVPLMMKRREIRQRFGIGGSSCNDCIVACACGCCSLMQQEKEVEVQYARLQSGYQAPAGMEYPQ</sequence>
<dbReference type="Pfam" id="PF04749">
    <property type="entry name" value="PLAC8"/>
    <property type="match status" value="1"/>
</dbReference>
<dbReference type="InterPro" id="IPR006461">
    <property type="entry name" value="PLAC_motif_containing"/>
</dbReference>
<protein>
    <submittedName>
        <fullName evidence="1">PLAC8-domain-containing protein</fullName>
    </submittedName>
</protein>
<reference evidence="1" key="2">
    <citation type="journal article" date="2023" name="IMA Fungus">
        <title>Comparative genomic study of the Penicillium genus elucidates a diverse pangenome and 15 lateral gene transfer events.</title>
        <authorList>
            <person name="Petersen C."/>
            <person name="Sorensen T."/>
            <person name="Nielsen M.R."/>
            <person name="Sondergaard T.E."/>
            <person name="Sorensen J.L."/>
            <person name="Fitzpatrick D.A."/>
            <person name="Frisvad J.C."/>
            <person name="Nielsen K.L."/>
        </authorList>
    </citation>
    <scope>NUCLEOTIDE SEQUENCE</scope>
    <source>
        <strain evidence="1">IBT 26290</strain>
    </source>
</reference>
<dbReference type="EMBL" id="JAPQKN010000001">
    <property type="protein sequence ID" value="KAJ5175409.1"/>
    <property type="molecule type" value="Genomic_DNA"/>
</dbReference>
<dbReference type="NCBIfam" id="TIGR01571">
    <property type="entry name" value="A_thal_Cys_rich"/>
    <property type="match status" value="1"/>
</dbReference>
<organism evidence="1 2">
    <name type="scientific">Penicillium canariense</name>
    <dbReference type="NCBI Taxonomy" id="189055"/>
    <lineage>
        <taxon>Eukaryota</taxon>
        <taxon>Fungi</taxon>
        <taxon>Dikarya</taxon>
        <taxon>Ascomycota</taxon>
        <taxon>Pezizomycotina</taxon>
        <taxon>Eurotiomycetes</taxon>
        <taxon>Eurotiomycetidae</taxon>
        <taxon>Eurotiales</taxon>
        <taxon>Aspergillaceae</taxon>
        <taxon>Penicillium</taxon>
    </lineage>
</organism>
<name>A0A9W9IFR3_9EURO</name>
<dbReference type="GeneID" id="81422587"/>
<gene>
    <name evidence="1" type="ORF">N7482_001286</name>
</gene>
<evidence type="ECO:0000313" key="1">
    <source>
        <dbReference type="EMBL" id="KAJ5175409.1"/>
    </source>
</evidence>
<dbReference type="OrthoDB" id="1045822at2759"/>
<comment type="caution">
    <text evidence="1">The sequence shown here is derived from an EMBL/GenBank/DDBJ whole genome shotgun (WGS) entry which is preliminary data.</text>
</comment>
<accession>A0A9W9IFR3</accession>
<evidence type="ECO:0000313" key="2">
    <source>
        <dbReference type="Proteomes" id="UP001149163"/>
    </source>
</evidence>
<dbReference type="Proteomes" id="UP001149163">
    <property type="component" value="Unassembled WGS sequence"/>
</dbReference>